<dbReference type="InterPro" id="IPR036259">
    <property type="entry name" value="MFS_trans_sf"/>
</dbReference>
<protein>
    <submittedName>
        <fullName evidence="7">MFS transporter</fullName>
    </submittedName>
</protein>
<evidence type="ECO:0000256" key="1">
    <source>
        <dbReference type="ARBA" id="ARBA00004651"/>
    </source>
</evidence>
<keyword evidence="3 5" id="KW-1133">Transmembrane helix</keyword>
<dbReference type="Proteomes" id="UP000373149">
    <property type="component" value="Unassembled WGS sequence"/>
</dbReference>
<dbReference type="InterPro" id="IPR011701">
    <property type="entry name" value="MFS"/>
</dbReference>
<dbReference type="InterPro" id="IPR005829">
    <property type="entry name" value="Sugar_transporter_CS"/>
</dbReference>
<feature type="transmembrane region" description="Helical" evidence="5">
    <location>
        <begin position="170"/>
        <end position="189"/>
    </location>
</feature>
<evidence type="ECO:0000313" key="8">
    <source>
        <dbReference type="Proteomes" id="UP000373149"/>
    </source>
</evidence>
<evidence type="ECO:0000313" key="7">
    <source>
        <dbReference type="EMBL" id="MPY48844.1"/>
    </source>
</evidence>
<feature type="transmembrane region" description="Helical" evidence="5">
    <location>
        <begin position="266"/>
        <end position="288"/>
    </location>
</feature>
<dbReference type="PROSITE" id="PS50850">
    <property type="entry name" value="MFS"/>
    <property type="match status" value="1"/>
</dbReference>
<dbReference type="CDD" id="cd17316">
    <property type="entry name" value="MFS_SV2_like"/>
    <property type="match status" value="1"/>
</dbReference>
<dbReference type="Pfam" id="PF07690">
    <property type="entry name" value="MFS_1"/>
    <property type="match status" value="1"/>
</dbReference>
<name>A0A5N8WQL5_9ACTN</name>
<dbReference type="RefSeq" id="WP_152861079.1">
    <property type="nucleotide sequence ID" value="NZ_VMNX01000023.1"/>
</dbReference>
<dbReference type="EMBL" id="VMNX01000023">
    <property type="protein sequence ID" value="MPY48844.1"/>
    <property type="molecule type" value="Genomic_DNA"/>
</dbReference>
<comment type="caution">
    <text evidence="7">The sequence shown here is derived from an EMBL/GenBank/DDBJ whole genome shotgun (WGS) entry which is preliminary data.</text>
</comment>
<evidence type="ECO:0000256" key="4">
    <source>
        <dbReference type="ARBA" id="ARBA00023136"/>
    </source>
</evidence>
<feature type="transmembrane region" description="Helical" evidence="5">
    <location>
        <begin position="319"/>
        <end position="340"/>
    </location>
</feature>
<dbReference type="Gene3D" id="1.20.1250.20">
    <property type="entry name" value="MFS general substrate transporter like domains"/>
    <property type="match status" value="1"/>
</dbReference>
<dbReference type="GO" id="GO:0005886">
    <property type="term" value="C:plasma membrane"/>
    <property type="evidence" value="ECO:0007669"/>
    <property type="project" value="UniProtKB-SubCell"/>
</dbReference>
<evidence type="ECO:0000256" key="5">
    <source>
        <dbReference type="SAM" id="Phobius"/>
    </source>
</evidence>
<feature type="transmembrane region" description="Helical" evidence="5">
    <location>
        <begin position="385"/>
        <end position="404"/>
    </location>
</feature>
<keyword evidence="2 5" id="KW-0812">Transmembrane</keyword>
<keyword evidence="8" id="KW-1185">Reference proteome</keyword>
<feature type="transmembrane region" description="Helical" evidence="5">
    <location>
        <begin position="105"/>
        <end position="126"/>
    </location>
</feature>
<sequence>MVHSVPAQRPWRTAILAGMASYLDSAALVGSGIGISVLYADPLGLTPGMIGTVLACQQFAFALGALFGGRLGDRFGRRRVLTLALIVFAVGAVLLATAVAPWMLIPGAVLTGLGIGADLPVALALANEAAPPRRKGRMVSLSALLWALGIATVQLVVSFVGHLGITGARVIFWGLVGIAVLVLLLRISLPESQEWLDARRAADRDGRTGAPAVQFRNISQIFRRPVVFAVLATGIFYAAWNVGASINGQYKTYIWTTLAGGDVETISRLALIALVLSLLASALFMALVDTRWRRPLTVIGTVLILVSWAPLTFLGPSRASILVLVFLFGLASSLAGEPLYKVWSQELIPTLLRGTAQGVTMAFARVVAAILAFVVPSLLASSPRAVFTGIFVCAVVSTVVLLFWMPRLRTADEYAPEAAAVAGETAAASSAR</sequence>
<organism evidence="7 8">
    <name type="scientific">Streptomyces acidicola</name>
    <dbReference type="NCBI Taxonomy" id="2596892"/>
    <lineage>
        <taxon>Bacteria</taxon>
        <taxon>Bacillati</taxon>
        <taxon>Actinomycetota</taxon>
        <taxon>Actinomycetes</taxon>
        <taxon>Kitasatosporales</taxon>
        <taxon>Streptomycetaceae</taxon>
        <taxon>Streptomyces</taxon>
    </lineage>
</organism>
<keyword evidence="4 5" id="KW-0472">Membrane</keyword>
<evidence type="ECO:0000256" key="2">
    <source>
        <dbReference type="ARBA" id="ARBA00022692"/>
    </source>
</evidence>
<dbReference type="InterPro" id="IPR020846">
    <property type="entry name" value="MFS_dom"/>
</dbReference>
<dbReference type="PROSITE" id="PS00217">
    <property type="entry name" value="SUGAR_TRANSPORT_2"/>
    <property type="match status" value="1"/>
</dbReference>
<feature type="transmembrane region" description="Helical" evidence="5">
    <location>
        <begin position="80"/>
        <end position="99"/>
    </location>
</feature>
<dbReference type="PANTHER" id="PTHR23508:SF10">
    <property type="entry name" value="CARBOXYLIC ACID TRANSPORTER PROTEIN HOMOLOG"/>
    <property type="match status" value="1"/>
</dbReference>
<reference evidence="7 8" key="1">
    <citation type="submission" date="2019-09" db="EMBL/GenBank/DDBJ databases">
        <authorList>
            <person name="Duangmal K."/>
            <person name="Teo W.F.A."/>
            <person name="Lipun K."/>
        </authorList>
    </citation>
    <scope>NUCLEOTIDE SEQUENCE [LARGE SCALE GENOMIC DNA]</scope>
    <source>
        <strain evidence="7 8">K1PN6</strain>
    </source>
</reference>
<feature type="transmembrane region" description="Helical" evidence="5">
    <location>
        <begin position="46"/>
        <end position="68"/>
    </location>
</feature>
<proteinExistence type="predicted"/>
<accession>A0A5N8WQL5</accession>
<feature type="transmembrane region" description="Helical" evidence="5">
    <location>
        <begin position="361"/>
        <end position="379"/>
    </location>
</feature>
<evidence type="ECO:0000256" key="3">
    <source>
        <dbReference type="ARBA" id="ARBA00022989"/>
    </source>
</evidence>
<feature type="transmembrane region" description="Helical" evidence="5">
    <location>
        <begin position="138"/>
        <end position="164"/>
    </location>
</feature>
<comment type="subcellular location">
    <subcellularLocation>
        <location evidence="1">Cell membrane</location>
        <topology evidence="1">Multi-pass membrane protein</topology>
    </subcellularLocation>
</comment>
<dbReference type="AlphaFoldDB" id="A0A5N8WQL5"/>
<feature type="transmembrane region" description="Helical" evidence="5">
    <location>
        <begin position="226"/>
        <end position="246"/>
    </location>
</feature>
<feature type="domain" description="Major facilitator superfamily (MFS) profile" evidence="6">
    <location>
        <begin position="10"/>
        <end position="409"/>
    </location>
</feature>
<gene>
    <name evidence="7" type="ORF">FPZ41_09795</name>
</gene>
<dbReference type="SUPFAM" id="SSF103473">
    <property type="entry name" value="MFS general substrate transporter"/>
    <property type="match status" value="1"/>
</dbReference>
<dbReference type="GO" id="GO:0046943">
    <property type="term" value="F:carboxylic acid transmembrane transporter activity"/>
    <property type="evidence" value="ECO:0007669"/>
    <property type="project" value="TreeGrafter"/>
</dbReference>
<dbReference type="PANTHER" id="PTHR23508">
    <property type="entry name" value="CARBOXYLIC ACID TRANSPORTER PROTEIN HOMOLOG"/>
    <property type="match status" value="1"/>
</dbReference>
<evidence type="ECO:0000259" key="6">
    <source>
        <dbReference type="PROSITE" id="PS50850"/>
    </source>
</evidence>
<feature type="transmembrane region" description="Helical" evidence="5">
    <location>
        <begin position="295"/>
        <end position="313"/>
    </location>
</feature>
<feature type="transmembrane region" description="Helical" evidence="5">
    <location>
        <begin position="21"/>
        <end position="40"/>
    </location>
</feature>